<name>A0A371FC91_MUCPR</name>
<dbReference type="Proteomes" id="UP000257109">
    <property type="component" value="Unassembled WGS sequence"/>
</dbReference>
<accession>A0A371FC91</accession>
<dbReference type="PANTHER" id="PTHR35046">
    <property type="entry name" value="ZINC KNUCKLE (CCHC-TYPE) FAMILY PROTEIN"/>
    <property type="match status" value="1"/>
</dbReference>
<evidence type="ECO:0000313" key="1">
    <source>
        <dbReference type="EMBL" id="RDX75901.1"/>
    </source>
</evidence>
<gene>
    <name evidence="1" type="ORF">CR513_44189</name>
</gene>
<comment type="caution">
    <text evidence="1">The sequence shown here is derived from an EMBL/GenBank/DDBJ whole genome shotgun (WGS) entry which is preliminary data.</text>
</comment>
<sequence length="124" mass="14175">MKQVSLAFTLGKYEDEVLCDRKMIYDGVTNRFMFVHKGQKFTLKPLSLKEVNKDQVKMKTLSIQGKNDEENEKSKEMLITSKRVDILRGLPPIIGIEHQIDFTMGATLPTRAVCIANLEESKEI</sequence>
<dbReference type="AlphaFoldDB" id="A0A371FC91"/>
<evidence type="ECO:0000313" key="2">
    <source>
        <dbReference type="Proteomes" id="UP000257109"/>
    </source>
</evidence>
<dbReference type="OrthoDB" id="1747743at2759"/>
<organism evidence="1 2">
    <name type="scientific">Mucuna pruriens</name>
    <name type="common">Velvet bean</name>
    <name type="synonym">Dolichos pruriens</name>
    <dbReference type="NCBI Taxonomy" id="157652"/>
    <lineage>
        <taxon>Eukaryota</taxon>
        <taxon>Viridiplantae</taxon>
        <taxon>Streptophyta</taxon>
        <taxon>Embryophyta</taxon>
        <taxon>Tracheophyta</taxon>
        <taxon>Spermatophyta</taxon>
        <taxon>Magnoliopsida</taxon>
        <taxon>eudicotyledons</taxon>
        <taxon>Gunneridae</taxon>
        <taxon>Pentapetalae</taxon>
        <taxon>rosids</taxon>
        <taxon>fabids</taxon>
        <taxon>Fabales</taxon>
        <taxon>Fabaceae</taxon>
        <taxon>Papilionoideae</taxon>
        <taxon>50 kb inversion clade</taxon>
        <taxon>NPAAA clade</taxon>
        <taxon>indigoferoid/millettioid clade</taxon>
        <taxon>Phaseoleae</taxon>
        <taxon>Mucuna</taxon>
    </lineage>
</organism>
<dbReference type="PANTHER" id="PTHR35046:SF9">
    <property type="entry name" value="RNA-DIRECTED DNA POLYMERASE"/>
    <property type="match status" value="1"/>
</dbReference>
<protein>
    <submittedName>
        <fullName evidence="1">Uncharacterized protein</fullName>
    </submittedName>
</protein>
<keyword evidence="2" id="KW-1185">Reference proteome</keyword>
<dbReference type="EMBL" id="QJKJ01009688">
    <property type="protein sequence ID" value="RDX75901.1"/>
    <property type="molecule type" value="Genomic_DNA"/>
</dbReference>
<proteinExistence type="predicted"/>
<reference evidence="1" key="1">
    <citation type="submission" date="2018-05" db="EMBL/GenBank/DDBJ databases">
        <title>Draft genome of Mucuna pruriens seed.</title>
        <authorList>
            <person name="Nnadi N.E."/>
            <person name="Vos R."/>
            <person name="Hasami M.H."/>
            <person name="Devisetty U.K."/>
            <person name="Aguiy J.C."/>
        </authorList>
    </citation>
    <scope>NUCLEOTIDE SEQUENCE [LARGE SCALE GENOMIC DNA]</scope>
    <source>
        <strain evidence="1">JCA_2017</strain>
    </source>
</reference>
<feature type="non-terminal residue" evidence="1">
    <location>
        <position position="1"/>
    </location>
</feature>